<evidence type="ECO:0000256" key="8">
    <source>
        <dbReference type="ARBA" id="ARBA00023157"/>
    </source>
</evidence>
<reference evidence="12" key="2">
    <citation type="submission" date="2015-01" db="EMBL/GenBank/DDBJ databases">
        <title>Evolutionary Origins and Diversification of the Mycorrhizal Mutualists.</title>
        <authorList>
            <consortium name="DOE Joint Genome Institute"/>
            <consortium name="Mycorrhizal Genomics Consortium"/>
            <person name="Kohler A."/>
            <person name="Kuo A."/>
            <person name="Nagy L.G."/>
            <person name="Floudas D."/>
            <person name="Copeland A."/>
            <person name="Barry K.W."/>
            <person name="Cichocki N."/>
            <person name="Veneault-Fourrey C."/>
            <person name="LaButti K."/>
            <person name="Lindquist E.A."/>
            <person name="Lipzen A."/>
            <person name="Lundell T."/>
            <person name="Morin E."/>
            <person name="Murat C."/>
            <person name="Riley R."/>
            <person name="Ohm R."/>
            <person name="Sun H."/>
            <person name="Tunlid A."/>
            <person name="Henrissat B."/>
            <person name="Grigoriev I.V."/>
            <person name="Hibbett D.S."/>
            <person name="Martin F."/>
        </authorList>
    </citation>
    <scope>NUCLEOTIDE SEQUENCE [LARGE SCALE GENOMIC DNA]</scope>
    <source>
        <strain evidence="12">Zn</strain>
    </source>
</reference>
<dbReference type="InParanoid" id="A0A0C3GQU5"/>
<evidence type="ECO:0000256" key="6">
    <source>
        <dbReference type="ARBA" id="ARBA00022801"/>
    </source>
</evidence>
<keyword evidence="4" id="KW-0479">Metal-binding</keyword>
<dbReference type="GO" id="GO:0046872">
    <property type="term" value="F:metal ion binding"/>
    <property type="evidence" value="ECO:0007669"/>
    <property type="project" value="UniProtKB-KW"/>
</dbReference>
<comment type="catalytic activity">
    <reaction evidence="9">
        <text>feruloyl-polysaccharide + H2O = ferulate + polysaccharide.</text>
        <dbReference type="EC" id="3.1.1.73"/>
    </reaction>
</comment>
<keyword evidence="3" id="KW-0858">Xylan degradation</keyword>
<evidence type="ECO:0000256" key="5">
    <source>
        <dbReference type="ARBA" id="ARBA00022729"/>
    </source>
</evidence>
<protein>
    <recommendedName>
        <fullName evidence="10">Carboxylic ester hydrolase</fullName>
        <ecNumber evidence="10">3.1.1.-</ecNumber>
    </recommendedName>
</protein>
<keyword evidence="2" id="KW-0719">Serine esterase</keyword>
<dbReference type="InterPro" id="IPR029058">
    <property type="entry name" value="AB_hydrolase_fold"/>
</dbReference>
<feature type="chain" id="PRO_5005111104" description="Carboxylic ester hydrolase" evidence="10">
    <location>
        <begin position="23"/>
        <end position="531"/>
    </location>
</feature>
<proteinExistence type="inferred from homology"/>
<comment type="similarity">
    <text evidence="1 10">Belongs to the tannase family.</text>
</comment>
<dbReference type="OrthoDB" id="3039123at2759"/>
<dbReference type="PANTHER" id="PTHR33938:SF15">
    <property type="entry name" value="FERULOYL ESTERASE B-RELATED"/>
    <property type="match status" value="1"/>
</dbReference>
<dbReference type="InterPro" id="IPR011118">
    <property type="entry name" value="Tannase/feruloyl_esterase"/>
</dbReference>
<keyword evidence="3" id="KW-0119">Carbohydrate metabolism</keyword>
<dbReference type="GO" id="GO:0045493">
    <property type="term" value="P:xylan catabolic process"/>
    <property type="evidence" value="ECO:0007669"/>
    <property type="project" value="UniProtKB-KW"/>
</dbReference>
<accession>A0A0C3GQU5</accession>
<evidence type="ECO:0000313" key="12">
    <source>
        <dbReference type="Proteomes" id="UP000054321"/>
    </source>
</evidence>
<dbReference type="PANTHER" id="PTHR33938">
    <property type="entry name" value="FERULOYL ESTERASE B-RELATED"/>
    <property type="match status" value="1"/>
</dbReference>
<evidence type="ECO:0000256" key="4">
    <source>
        <dbReference type="ARBA" id="ARBA00022723"/>
    </source>
</evidence>
<keyword evidence="3" id="KW-0624">Polysaccharide degradation</keyword>
<keyword evidence="6 10" id="KW-0378">Hydrolase</keyword>
<evidence type="ECO:0000256" key="1">
    <source>
        <dbReference type="ARBA" id="ARBA00006249"/>
    </source>
</evidence>
<feature type="signal peptide" evidence="10">
    <location>
        <begin position="1"/>
        <end position="22"/>
    </location>
</feature>
<keyword evidence="7" id="KW-0106">Calcium</keyword>
<dbReference type="SUPFAM" id="SSF53474">
    <property type="entry name" value="alpha/beta-Hydrolases"/>
    <property type="match status" value="1"/>
</dbReference>
<dbReference type="EMBL" id="KN832880">
    <property type="protein sequence ID" value="KIM98415.1"/>
    <property type="molecule type" value="Genomic_DNA"/>
</dbReference>
<evidence type="ECO:0000313" key="11">
    <source>
        <dbReference type="EMBL" id="KIM98415.1"/>
    </source>
</evidence>
<dbReference type="GO" id="GO:0030600">
    <property type="term" value="F:feruloyl esterase activity"/>
    <property type="evidence" value="ECO:0007669"/>
    <property type="project" value="UniProtKB-EC"/>
</dbReference>
<dbReference type="Proteomes" id="UP000054321">
    <property type="component" value="Unassembled WGS sequence"/>
</dbReference>
<reference evidence="11 12" key="1">
    <citation type="submission" date="2014-04" db="EMBL/GenBank/DDBJ databases">
        <authorList>
            <consortium name="DOE Joint Genome Institute"/>
            <person name="Kuo A."/>
            <person name="Martino E."/>
            <person name="Perotto S."/>
            <person name="Kohler A."/>
            <person name="Nagy L.G."/>
            <person name="Floudas D."/>
            <person name="Copeland A."/>
            <person name="Barry K.W."/>
            <person name="Cichocki N."/>
            <person name="Veneault-Fourrey C."/>
            <person name="LaButti K."/>
            <person name="Lindquist E.A."/>
            <person name="Lipzen A."/>
            <person name="Lundell T."/>
            <person name="Morin E."/>
            <person name="Murat C."/>
            <person name="Sun H."/>
            <person name="Tunlid A."/>
            <person name="Henrissat B."/>
            <person name="Grigoriev I.V."/>
            <person name="Hibbett D.S."/>
            <person name="Martin F."/>
            <person name="Nordberg H.P."/>
            <person name="Cantor M.N."/>
            <person name="Hua S.X."/>
        </authorList>
    </citation>
    <scope>NUCLEOTIDE SEQUENCE [LARGE SCALE GENOMIC DNA]</scope>
    <source>
        <strain evidence="11 12">Zn</strain>
    </source>
</reference>
<keyword evidence="5 10" id="KW-0732">Signal</keyword>
<dbReference type="HOGENOM" id="CLU_014819_1_0_1"/>
<evidence type="ECO:0000256" key="3">
    <source>
        <dbReference type="ARBA" id="ARBA00022651"/>
    </source>
</evidence>
<dbReference type="Pfam" id="PF07519">
    <property type="entry name" value="Tannase"/>
    <property type="match status" value="1"/>
</dbReference>
<evidence type="ECO:0000256" key="7">
    <source>
        <dbReference type="ARBA" id="ARBA00022837"/>
    </source>
</evidence>
<dbReference type="EC" id="3.1.1.-" evidence="10"/>
<gene>
    <name evidence="11" type="ORF">OIDMADRAFT_167222</name>
</gene>
<keyword evidence="8" id="KW-1015">Disulfide bond</keyword>
<sequence length="531" mass="58734">MSSLLWLWLALAALNPLCLVLASQASNSFQQRCLSFAPEKLIRNSTRTALEFVTNGTTLEFPDNVASCARPSQLVSTNLCRVALSIPTSNRSSITFELWLPEQWQAARYLSTGNGGIDGCIKYEDLAYTTANGFAAMGTNNGHNGTTGVTFLGNPDILEDFSYRALHTGTTAGKLLTKAFYKKAPAHSYYYGCSLGGRMGIKGAEMYPEDYDGIVAGCPAVDFNHLQGERAMFYPITGPVGSPNFIGPDDWTGLIHDEVLRQCDGLDGVIDGIIEVPDRCYFNPKTLLCPPGNSTACLNAQQVQQLEQIYAPYTYPNGTLIFPRMNPGNEVFAVLKFFAGAPFSYSQDWFRYVVLNNPTWDPITYNYTDVSLAEELNPFNIRTYPQVLPAFKKRGGKILSYHGGQDNQITSFNTERFWDRMADADRHLHDWYRFFRISGMFHCNSGPGAWVIGQGGGASGQGIPFEPEQNVLAAIVAWVEKGQAPDCLTGTKFVNDTVSLGIDFQRNHCLYPSTQTYIGGDYKLPSSWRCE</sequence>
<dbReference type="AlphaFoldDB" id="A0A0C3GQU5"/>
<organism evidence="11 12">
    <name type="scientific">Oidiodendron maius (strain Zn)</name>
    <dbReference type="NCBI Taxonomy" id="913774"/>
    <lineage>
        <taxon>Eukaryota</taxon>
        <taxon>Fungi</taxon>
        <taxon>Dikarya</taxon>
        <taxon>Ascomycota</taxon>
        <taxon>Pezizomycotina</taxon>
        <taxon>Leotiomycetes</taxon>
        <taxon>Leotiomycetes incertae sedis</taxon>
        <taxon>Myxotrichaceae</taxon>
        <taxon>Oidiodendron</taxon>
    </lineage>
</organism>
<evidence type="ECO:0000256" key="9">
    <source>
        <dbReference type="ARBA" id="ARBA00034075"/>
    </source>
</evidence>
<keyword evidence="12" id="KW-1185">Reference proteome</keyword>
<evidence type="ECO:0000256" key="2">
    <source>
        <dbReference type="ARBA" id="ARBA00022487"/>
    </source>
</evidence>
<evidence type="ECO:0000256" key="10">
    <source>
        <dbReference type="RuleBase" id="RU361238"/>
    </source>
</evidence>
<name>A0A0C3GQU5_OIDMZ</name>